<evidence type="ECO:0000313" key="2">
    <source>
        <dbReference type="EMBL" id="KAF5932132.1"/>
    </source>
</evidence>
<protein>
    <submittedName>
        <fullName evidence="2">Uncharacterized protein</fullName>
    </submittedName>
</protein>
<comment type="caution">
    <text evidence="2">The sequence shown here is derived from an EMBL/GenBank/DDBJ whole genome shotgun (WGS) entry which is preliminary data.</text>
</comment>
<sequence length="340" mass="38104">MPGFMRSLSGSSLNKPGLSLEVVLGHNNLSHKLGGLNEVQCGPLPCDAHVNEIVVGAGHEIRESSVSQSQDDSSKFRSVALKSKDDSILFYEAEEMEVCNIKRVLRCFELISGLKINYHKSQIPFEKSESASHSIAVMKKSITTHVMFFICMFMLASHGFARDIPIAKQTDDSAKETEAFLQFWSPWAWMHPPFFFPHPHPFPLPGLGHPWALPPLPAHKFPPFTWPKPGHPWALPPLPAHKFPPSTWPKPGFPPFTWPKPGHPWALPPLPAHKFPPFTWPKPGRPWALPPLPAHKFPPFTWPNPWRWAFPPLPSPKFPQNQESQTSSSAKGETALPTKA</sequence>
<evidence type="ECO:0000256" key="1">
    <source>
        <dbReference type="SAM" id="MobiDB-lite"/>
    </source>
</evidence>
<organism evidence="2 3">
    <name type="scientific">Camellia sinensis</name>
    <name type="common">Tea plant</name>
    <name type="synonym">Thea sinensis</name>
    <dbReference type="NCBI Taxonomy" id="4442"/>
    <lineage>
        <taxon>Eukaryota</taxon>
        <taxon>Viridiplantae</taxon>
        <taxon>Streptophyta</taxon>
        <taxon>Embryophyta</taxon>
        <taxon>Tracheophyta</taxon>
        <taxon>Spermatophyta</taxon>
        <taxon>Magnoliopsida</taxon>
        <taxon>eudicotyledons</taxon>
        <taxon>Gunneridae</taxon>
        <taxon>Pentapetalae</taxon>
        <taxon>asterids</taxon>
        <taxon>Ericales</taxon>
        <taxon>Theaceae</taxon>
        <taxon>Camellia</taxon>
    </lineage>
</organism>
<feature type="region of interest" description="Disordered" evidence="1">
    <location>
        <begin position="313"/>
        <end position="340"/>
    </location>
</feature>
<keyword evidence="3" id="KW-1185">Reference proteome</keyword>
<reference evidence="3" key="1">
    <citation type="journal article" date="2020" name="Nat. Commun.">
        <title>Genome assembly of wild tea tree DASZ reveals pedigree and selection history of tea varieties.</title>
        <authorList>
            <person name="Zhang W."/>
            <person name="Zhang Y."/>
            <person name="Qiu H."/>
            <person name="Guo Y."/>
            <person name="Wan H."/>
            <person name="Zhang X."/>
            <person name="Scossa F."/>
            <person name="Alseekh S."/>
            <person name="Zhang Q."/>
            <person name="Wang P."/>
            <person name="Xu L."/>
            <person name="Schmidt M.H."/>
            <person name="Jia X."/>
            <person name="Li D."/>
            <person name="Zhu A."/>
            <person name="Guo F."/>
            <person name="Chen W."/>
            <person name="Ni D."/>
            <person name="Usadel B."/>
            <person name="Fernie A.R."/>
            <person name="Wen W."/>
        </authorList>
    </citation>
    <scope>NUCLEOTIDE SEQUENCE [LARGE SCALE GENOMIC DNA]</scope>
    <source>
        <strain evidence="3">cv. G240</strain>
    </source>
</reference>
<dbReference type="EMBL" id="JACBKZ010000014">
    <property type="protein sequence ID" value="KAF5932132.1"/>
    <property type="molecule type" value="Genomic_DNA"/>
</dbReference>
<dbReference type="Proteomes" id="UP000593564">
    <property type="component" value="Unassembled WGS sequence"/>
</dbReference>
<dbReference type="AlphaFoldDB" id="A0A7J7FUY3"/>
<reference evidence="2 3" key="2">
    <citation type="submission" date="2020-07" db="EMBL/GenBank/DDBJ databases">
        <title>Genome assembly of wild tea tree DASZ reveals pedigree and selection history of tea varieties.</title>
        <authorList>
            <person name="Zhang W."/>
        </authorList>
    </citation>
    <scope>NUCLEOTIDE SEQUENCE [LARGE SCALE GENOMIC DNA]</scope>
    <source>
        <strain evidence="3">cv. G240</strain>
        <tissue evidence="2">Leaf</tissue>
    </source>
</reference>
<gene>
    <name evidence="2" type="ORF">HYC85_028303</name>
</gene>
<accession>A0A7J7FUY3</accession>
<feature type="compositionally biased region" description="Polar residues" evidence="1">
    <location>
        <begin position="318"/>
        <end position="331"/>
    </location>
</feature>
<evidence type="ECO:0000313" key="3">
    <source>
        <dbReference type="Proteomes" id="UP000593564"/>
    </source>
</evidence>
<proteinExistence type="predicted"/>
<name>A0A7J7FUY3_CAMSI</name>